<evidence type="ECO:0000256" key="3">
    <source>
        <dbReference type="ARBA" id="ARBA00022448"/>
    </source>
</evidence>
<evidence type="ECO:0000313" key="10">
    <source>
        <dbReference type="Proteomes" id="UP000484381"/>
    </source>
</evidence>
<evidence type="ECO:0000256" key="7">
    <source>
        <dbReference type="ARBA" id="ARBA00023237"/>
    </source>
</evidence>
<evidence type="ECO:0000256" key="6">
    <source>
        <dbReference type="ARBA" id="ARBA00023136"/>
    </source>
</evidence>
<dbReference type="PANTHER" id="PTHR30026:SF20">
    <property type="entry name" value="OUTER MEMBRANE PROTEIN TOLC"/>
    <property type="match status" value="1"/>
</dbReference>
<evidence type="ECO:0000256" key="2">
    <source>
        <dbReference type="ARBA" id="ARBA00007613"/>
    </source>
</evidence>
<comment type="subcellular location">
    <subcellularLocation>
        <location evidence="1">Cell outer membrane</location>
    </subcellularLocation>
</comment>
<dbReference type="GO" id="GO:0015288">
    <property type="term" value="F:porin activity"/>
    <property type="evidence" value="ECO:0007669"/>
    <property type="project" value="TreeGrafter"/>
</dbReference>
<comment type="similarity">
    <text evidence="2">Belongs to the outer membrane factor (OMF) (TC 1.B.17) family.</text>
</comment>
<dbReference type="GO" id="GO:0015562">
    <property type="term" value="F:efflux transmembrane transporter activity"/>
    <property type="evidence" value="ECO:0007669"/>
    <property type="project" value="InterPro"/>
</dbReference>
<evidence type="ECO:0000256" key="5">
    <source>
        <dbReference type="ARBA" id="ARBA00022692"/>
    </source>
</evidence>
<dbReference type="InterPro" id="IPR010130">
    <property type="entry name" value="T1SS_OMP_TolC"/>
</dbReference>
<sequence>MASNSRRAPRCANARSLRAVPGSFRRLSVAVGAALTFGAASPAHAFGPADAYDAALTHDPVYAAAIKERDAGEENRVIGRSYLLPNLSANYANYRDWTRTTQLGPLFPGQPETTDQQYRAYAAGVSLRQPLFSYEGIARYRYGKAQALASEATFAGHSEDLLVRVLTAYTDTAYALDQLALALAQQKAFDEQLASNEALFRNGEGTRTDILETRAKAELARADVADARDNVDNMAHTLEALTGLSVDKEAVNLDRLTGKYKPDASAAGSFDQWHDIALENSADLIAERHTVEAARQQVEIVRAGFYPRVDIVASVGRNQSDSVNTIGQRYSTRSIGVELTIPLYSGGLVSASSRQARDNYEREQFILQDKTDKVLLDVRKQYNVCTSSLTRIDALERAVESATLLITATRKSVQAGMRTNLDVLTAEQQLYQSRRDLAKARYQYLLATLQLRKAAGILTAENLYDVSKWFVPANVANTGATAGDLPAPGPSALVSSKMVRLNLPPAPALANASWPAQRR</sequence>
<evidence type="ECO:0000256" key="1">
    <source>
        <dbReference type="ARBA" id="ARBA00004442"/>
    </source>
</evidence>
<dbReference type="Pfam" id="PF02321">
    <property type="entry name" value="OEP"/>
    <property type="match status" value="2"/>
</dbReference>
<reference evidence="9 10" key="1">
    <citation type="submission" date="2019-10" db="EMBL/GenBank/DDBJ databases">
        <title>Paraburkholderia sp. isolated from nodules of Mimosa pudica from Brazilian Atlantic Forest soils.</title>
        <authorList>
            <person name="Paulitsch F."/>
            <person name="Hungria M."/>
            <person name="Dall'Agnol R."/>
        </authorList>
    </citation>
    <scope>NUCLEOTIDE SEQUENCE [LARGE SCALE GENOMIC DNA]</scope>
    <source>
        <strain evidence="9 10">CNPSo 3157</strain>
    </source>
</reference>
<feature type="chain" id="PRO_5030782105" evidence="8">
    <location>
        <begin position="46"/>
        <end position="519"/>
    </location>
</feature>
<dbReference type="PANTHER" id="PTHR30026">
    <property type="entry name" value="OUTER MEMBRANE PROTEIN TOLC"/>
    <property type="match status" value="1"/>
</dbReference>
<evidence type="ECO:0000256" key="8">
    <source>
        <dbReference type="SAM" id="SignalP"/>
    </source>
</evidence>
<evidence type="ECO:0000313" key="9">
    <source>
        <dbReference type="EMBL" id="MPW17643.1"/>
    </source>
</evidence>
<keyword evidence="3" id="KW-0813">Transport</keyword>
<name>A0A7X1N918_9BURK</name>
<dbReference type="InterPro" id="IPR051906">
    <property type="entry name" value="TolC-like"/>
</dbReference>
<dbReference type="EMBL" id="WHNP01000009">
    <property type="protein sequence ID" value="MPW17643.1"/>
    <property type="molecule type" value="Genomic_DNA"/>
</dbReference>
<proteinExistence type="inferred from homology"/>
<dbReference type="GO" id="GO:1990281">
    <property type="term" value="C:efflux pump complex"/>
    <property type="evidence" value="ECO:0007669"/>
    <property type="project" value="TreeGrafter"/>
</dbReference>
<keyword evidence="5" id="KW-0812">Transmembrane</keyword>
<dbReference type="GO" id="GO:0009279">
    <property type="term" value="C:cell outer membrane"/>
    <property type="evidence" value="ECO:0007669"/>
    <property type="project" value="UniProtKB-SubCell"/>
</dbReference>
<keyword evidence="6" id="KW-0472">Membrane</keyword>
<dbReference type="InterPro" id="IPR003423">
    <property type="entry name" value="OMP_efflux"/>
</dbReference>
<keyword evidence="10" id="KW-1185">Reference proteome</keyword>
<keyword evidence="8" id="KW-0732">Signal</keyword>
<organism evidence="9 10">
    <name type="scientific">Paraburkholderia franconis</name>
    <dbReference type="NCBI Taxonomy" id="2654983"/>
    <lineage>
        <taxon>Bacteria</taxon>
        <taxon>Pseudomonadati</taxon>
        <taxon>Pseudomonadota</taxon>
        <taxon>Betaproteobacteria</taxon>
        <taxon>Burkholderiales</taxon>
        <taxon>Burkholderiaceae</taxon>
        <taxon>Paraburkholderia</taxon>
    </lineage>
</organism>
<evidence type="ECO:0000256" key="4">
    <source>
        <dbReference type="ARBA" id="ARBA00022452"/>
    </source>
</evidence>
<protein>
    <submittedName>
        <fullName evidence="9">TolC family outer membrane protein</fullName>
    </submittedName>
</protein>
<gene>
    <name evidence="9" type="ORF">GCT13_12055</name>
</gene>
<dbReference type="Proteomes" id="UP000484381">
    <property type="component" value="Unassembled WGS sequence"/>
</dbReference>
<comment type="caution">
    <text evidence="9">The sequence shown here is derived from an EMBL/GenBank/DDBJ whole genome shotgun (WGS) entry which is preliminary data.</text>
</comment>
<dbReference type="SUPFAM" id="SSF56954">
    <property type="entry name" value="Outer membrane efflux proteins (OEP)"/>
    <property type="match status" value="1"/>
</dbReference>
<dbReference type="AlphaFoldDB" id="A0A7X1N918"/>
<keyword evidence="4" id="KW-1134">Transmembrane beta strand</keyword>
<dbReference type="NCBIfam" id="TIGR01844">
    <property type="entry name" value="type_I_sec_TolC"/>
    <property type="match status" value="1"/>
</dbReference>
<dbReference type="Gene3D" id="1.20.1600.10">
    <property type="entry name" value="Outer membrane efflux proteins (OEP)"/>
    <property type="match status" value="1"/>
</dbReference>
<feature type="signal peptide" evidence="8">
    <location>
        <begin position="1"/>
        <end position="45"/>
    </location>
</feature>
<keyword evidence="7" id="KW-0998">Cell outer membrane</keyword>
<accession>A0A7X1N918</accession>